<feature type="region of interest" description="Disordered" evidence="15">
    <location>
        <begin position="259"/>
        <end position="281"/>
    </location>
</feature>
<dbReference type="OrthoDB" id="429841at2759"/>
<evidence type="ECO:0000313" key="17">
    <source>
        <dbReference type="EMBL" id="RIA92797.1"/>
    </source>
</evidence>
<dbReference type="STRING" id="658196.A0A397T915"/>
<dbReference type="AlphaFoldDB" id="A0A397T915"/>
<comment type="subcellular location">
    <subcellularLocation>
        <location evidence="1">Cytoplasm</location>
    </subcellularLocation>
</comment>
<feature type="active site" evidence="14">
    <location>
        <position position="268"/>
    </location>
</feature>
<accession>A0A397T915</accession>
<keyword evidence="12" id="KW-0175">Coiled coil</keyword>
<protein>
    <recommendedName>
        <fullName evidence="16">VLRF1 domain-containing protein</fullName>
    </recommendedName>
</protein>
<evidence type="ECO:0000256" key="2">
    <source>
        <dbReference type="ARBA" id="ARBA00009262"/>
    </source>
</evidence>
<dbReference type="Proteomes" id="UP000265703">
    <property type="component" value="Unassembled WGS sequence"/>
</dbReference>
<dbReference type="SMART" id="SM00248">
    <property type="entry name" value="ANK"/>
    <property type="match status" value="1"/>
</dbReference>
<comment type="caution">
    <text evidence="17">The sequence shown here is derived from an EMBL/GenBank/DDBJ whole genome shotgun (WGS) entry which is preliminary data.</text>
</comment>
<proteinExistence type="inferred from homology"/>
<comment type="domain">
    <text evidence="14">The VLRF1 domain mediates binding to the 60S ribosomal subunit.</text>
</comment>
<keyword evidence="8" id="KW-0863">Zinc-finger</keyword>
<feature type="compositionally biased region" description="Basic residues" evidence="15">
    <location>
        <begin position="550"/>
        <end position="566"/>
    </location>
</feature>
<keyword evidence="5" id="KW-0479">Metal-binding</keyword>
<evidence type="ECO:0000256" key="14">
    <source>
        <dbReference type="PROSITE-ProRule" id="PRU01389"/>
    </source>
</evidence>
<dbReference type="Gene3D" id="1.25.40.20">
    <property type="entry name" value="Ankyrin repeat-containing domain"/>
    <property type="match status" value="1"/>
</dbReference>
<dbReference type="GO" id="GO:0004519">
    <property type="term" value="F:endonuclease activity"/>
    <property type="evidence" value="ECO:0007669"/>
    <property type="project" value="UniProtKB-KW"/>
</dbReference>
<keyword evidence="3 14" id="KW-0963">Cytoplasm</keyword>
<dbReference type="SUPFAM" id="SSF48403">
    <property type="entry name" value="Ankyrin repeat"/>
    <property type="match status" value="1"/>
</dbReference>
<dbReference type="GO" id="GO:0008270">
    <property type="term" value="F:zinc ion binding"/>
    <property type="evidence" value="ECO:0007669"/>
    <property type="project" value="UniProtKB-KW"/>
</dbReference>
<dbReference type="InterPro" id="IPR041175">
    <property type="entry name" value="VLRF1/Vms1"/>
</dbReference>
<evidence type="ECO:0000256" key="15">
    <source>
        <dbReference type="SAM" id="MobiDB-lite"/>
    </source>
</evidence>
<dbReference type="Pfam" id="PF18826">
    <property type="entry name" value="bVLRF1"/>
    <property type="match status" value="1"/>
</dbReference>
<dbReference type="InterPro" id="IPR036770">
    <property type="entry name" value="Ankyrin_rpt-contain_sf"/>
</dbReference>
<evidence type="ECO:0000256" key="6">
    <source>
        <dbReference type="ARBA" id="ARBA00022737"/>
    </source>
</evidence>
<name>A0A397T915_9GLOM</name>
<organism evidence="17 18">
    <name type="scientific">Glomus cerebriforme</name>
    <dbReference type="NCBI Taxonomy" id="658196"/>
    <lineage>
        <taxon>Eukaryota</taxon>
        <taxon>Fungi</taxon>
        <taxon>Fungi incertae sedis</taxon>
        <taxon>Mucoromycota</taxon>
        <taxon>Glomeromycotina</taxon>
        <taxon>Glomeromycetes</taxon>
        <taxon>Glomerales</taxon>
        <taxon>Glomeraceae</taxon>
        <taxon>Glomus</taxon>
    </lineage>
</organism>
<dbReference type="PROSITE" id="PS50088">
    <property type="entry name" value="ANK_REPEAT"/>
    <property type="match status" value="1"/>
</dbReference>
<dbReference type="PROSITE" id="PS50297">
    <property type="entry name" value="ANK_REP_REGION"/>
    <property type="match status" value="1"/>
</dbReference>
<evidence type="ECO:0000256" key="12">
    <source>
        <dbReference type="ARBA" id="ARBA00023054"/>
    </source>
</evidence>
<evidence type="ECO:0000256" key="13">
    <source>
        <dbReference type="PROSITE-ProRule" id="PRU00023"/>
    </source>
</evidence>
<dbReference type="PANTHER" id="PTHR16036">
    <property type="entry name" value="ANKYRIN REPEAT AND ZINC FINGER DOMAIN-CONTAINING PROTEIN 1"/>
    <property type="match status" value="1"/>
</dbReference>
<feature type="domain" description="VLRF1" evidence="16">
    <location>
        <begin position="214"/>
        <end position="366"/>
    </location>
</feature>
<evidence type="ECO:0000313" key="18">
    <source>
        <dbReference type="Proteomes" id="UP000265703"/>
    </source>
</evidence>
<keyword evidence="11 13" id="KW-0040">ANK repeat</keyword>
<gene>
    <name evidence="17" type="ORF">C1645_764109</name>
</gene>
<evidence type="ECO:0000256" key="8">
    <source>
        <dbReference type="ARBA" id="ARBA00022771"/>
    </source>
</evidence>
<comment type="similarity">
    <text evidence="2 14">Belongs to the ANKZF1/VMS1 family.</text>
</comment>
<dbReference type="GO" id="GO:0005737">
    <property type="term" value="C:cytoplasm"/>
    <property type="evidence" value="ECO:0007669"/>
    <property type="project" value="UniProtKB-SubCell"/>
</dbReference>
<dbReference type="Pfam" id="PF18716">
    <property type="entry name" value="VATC"/>
    <property type="match status" value="1"/>
</dbReference>
<keyword evidence="18" id="KW-1185">Reference proteome</keyword>
<dbReference type="PROSITE" id="PS52044">
    <property type="entry name" value="VLRF1"/>
    <property type="match status" value="1"/>
</dbReference>
<keyword evidence="9 14" id="KW-0378">Hydrolase</keyword>
<dbReference type="EMBL" id="QKYT01000117">
    <property type="protein sequence ID" value="RIA92797.1"/>
    <property type="molecule type" value="Genomic_DNA"/>
</dbReference>
<dbReference type="GO" id="GO:0036503">
    <property type="term" value="P:ERAD pathway"/>
    <property type="evidence" value="ECO:0007669"/>
    <property type="project" value="TreeGrafter"/>
</dbReference>
<dbReference type="PANTHER" id="PTHR16036:SF2">
    <property type="entry name" value="TRNA ENDONUCLEASE ANKZF1"/>
    <property type="match status" value="1"/>
</dbReference>
<evidence type="ECO:0000259" key="16">
    <source>
        <dbReference type="PROSITE" id="PS52044"/>
    </source>
</evidence>
<dbReference type="InterPro" id="IPR002110">
    <property type="entry name" value="Ankyrin_rpt"/>
</dbReference>
<dbReference type="GO" id="GO:0016787">
    <property type="term" value="F:hydrolase activity"/>
    <property type="evidence" value="ECO:0007669"/>
    <property type="project" value="UniProtKB-KW"/>
</dbReference>
<evidence type="ECO:0000256" key="4">
    <source>
        <dbReference type="ARBA" id="ARBA00022722"/>
    </source>
</evidence>
<evidence type="ECO:0000256" key="1">
    <source>
        <dbReference type="ARBA" id="ARBA00004496"/>
    </source>
</evidence>
<feature type="region of interest" description="Disordered" evidence="15">
    <location>
        <begin position="540"/>
        <end position="571"/>
    </location>
</feature>
<feature type="repeat" description="ANK" evidence="13">
    <location>
        <begin position="466"/>
        <end position="498"/>
    </location>
</feature>
<reference evidence="17 18" key="1">
    <citation type="submission" date="2018-06" db="EMBL/GenBank/DDBJ databases">
        <title>Comparative genomics reveals the genomic features of Rhizophagus irregularis, R. cerebriforme, R. diaphanum and Gigaspora rosea, and their symbiotic lifestyle signature.</title>
        <authorList>
            <person name="Morin E."/>
            <person name="San Clemente H."/>
            <person name="Chen E.C.H."/>
            <person name="De La Providencia I."/>
            <person name="Hainaut M."/>
            <person name="Kuo A."/>
            <person name="Kohler A."/>
            <person name="Murat C."/>
            <person name="Tang N."/>
            <person name="Roy S."/>
            <person name="Loubradou J."/>
            <person name="Henrissat B."/>
            <person name="Grigoriev I.V."/>
            <person name="Corradi N."/>
            <person name="Roux C."/>
            <person name="Martin F.M."/>
        </authorList>
    </citation>
    <scope>NUCLEOTIDE SEQUENCE [LARGE SCALE GENOMIC DNA]</scope>
    <source>
        <strain evidence="17 18">DAOM 227022</strain>
    </source>
</reference>
<evidence type="ECO:0000256" key="11">
    <source>
        <dbReference type="ARBA" id="ARBA00023043"/>
    </source>
</evidence>
<sequence>MDIYKLLSVPIQIFSLPPEILSVIKLRQNSIGSSTKLISETTKTTKIKEIDIFTKQNKNNDDLMKPTCFVCGITSFDSVEQQRAHYKLDWHRFNVKRRAVNLEYGKSQYKPTTEEEFEELIGDSLSSISGSETEDSDATDDNIATLVNKLEEKVDLEDDELSEYKVSEPILWFTCPHLFPITINLGIYKNILSNFEKKAIDDIRKFQIKSNEENPRLWTMLMIRGGHFAALILDITINTKVTHAKEVKAIVHKTFHRYTTRRKQGGSQASNDNAKGKAKSAGAELRRYNEAVLQKSIRALIEQWKSMIEESELIFVHAPSYNKNIIYNYEGAILRKDDKRIRSFPFSTKRPTFTELRKSYIELTRVKMLEIKDNDDSNESLLNNKLTEKNLKNSQIIIESIEESIESAESVKSSNKLEQASNEIIKMIQFIKKGKLSLFENHITKHSISVTDFLPSTPISENDISKSPTLLHLASYFGHHDIVEYLLYQGADPTIISEKNLTPYDLAKDKETRNIFRRYMAEHMDKWDWSVAHVPSPLTKEMEEEQHNKQKEKKKKNKEKKKKATSNKKEKELVESEGKIVAENIESKSESKTSISKKLTLNKTIDSSSSLIGLPPEMRMRIERERRARAAETRINSMQNRGMTIGNVVCAMCGKSLSELVPFEMFGLKFCSIECVRNHRESTGS</sequence>
<evidence type="ECO:0000256" key="3">
    <source>
        <dbReference type="ARBA" id="ARBA00022490"/>
    </source>
</evidence>
<dbReference type="InterPro" id="IPR041540">
    <property type="entry name" value="VATC"/>
</dbReference>
<keyword evidence="4 14" id="KW-0540">Nuclease</keyword>
<dbReference type="Pfam" id="PF00023">
    <property type="entry name" value="Ank"/>
    <property type="match status" value="1"/>
</dbReference>
<evidence type="ECO:0000256" key="5">
    <source>
        <dbReference type="ARBA" id="ARBA00022723"/>
    </source>
</evidence>
<dbReference type="InterPro" id="IPR047139">
    <property type="entry name" value="ANKZ1/VMS1"/>
</dbReference>
<evidence type="ECO:0000256" key="9">
    <source>
        <dbReference type="ARBA" id="ARBA00022801"/>
    </source>
</evidence>
<keyword evidence="7 14" id="KW-0255">Endonuclease</keyword>
<keyword evidence="10" id="KW-0862">Zinc</keyword>
<keyword evidence="6" id="KW-0677">Repeat</keyword>
<evidence type="ECO:0000256" key="7">
    <source>
        <dbReference type="ARBA" id="ARBA00022759"/>
    </source>
</evidence>
<evidence type="ECO:0000256" key="10">
    <source>
        <dbReference type="ARBA" id="ARBA00022833"/>
    </source>
</evidence>